<comment type="caution">
    <text evidence="1">The sequence shown here is derived from an EMBL/GenBank/DDBJ whole genome shotgun (WGS) entry which is preliminary data.</text>
</comment>
<dbReference type="Proteomes" id="UP000092600">
    <property type="component" value="Unassembled WGS sequence"/>
</dbReference>
<evidence type="ECO:0000313" key="1">
    <source>
        <dbReference type="EMBL" id="OAY85043.1"/>
    </source>
</evidence>
<evidence type="ECO:0000313" key="2">
    <source>
        <dbReference type="Proteomes" id="UP000092600"/>
    </source>
</evidence>
<organism evidence="1 2">
    <name type="scientific">Ananas comosus</name>
    <name type="common">Pineapple</name>
    <name type="synonym">Ananas ananas</name>
    <dbReference type="NCBI Taxonomy" id="4615"/>
    <lineage>
        <taxon>Eukaryota</taxon>
        <taxon>Viridiplantae</taxon>
        <taxon>Streptophyta</taxon>
        <taxon>Embryophyta</taxon>
        <taxon>Tracheophyta</taxon>
        <taxon>Spermatophyta</taxon>
        <taxon>Magnoliopsida</taxon>
        <taxon>Liliopsida</taxon>
        <taxon>Poales</taxon>
        <taxon>Bromeliaceae</taxon>
        <taxon>Bromelioideae</taxon>
        <taxon>Ananas</taxon>
    </lineage>
</organism>
<dbReference type="GO" id="GO:0046982">
    <property type="term" value="F:protein heterodimerization activity"/>
    <property type="evidence" value="ECO:0007669"/>
    <property type="project" value="InterPro"/>
</dbReference>
<dbReference type="AlphaFoldDB" id="A0A199W764"/>
<name>A0A199W764_ANACO</name>
<proteinExistence type="predicted"/>
<sequence>MKYKVPWFDGINFALWKLKLQAILTKNACEIALQGKEKRPRGMSKKLAGETQVGEAIVASVKVESSTAWHSRLGHERARIAAHNPMPSTSRKVKCISKLIYEEIHNILKIFIKNVICEALSTWSKSGARYHRPGHCLRTQAIGPHPPWLRQMRMAMR</sequence>
<dbReference type="Gene3D" id="1.10.20.10">
    <property type="entry name" value="Histone, subunit A"/>
    <property type="match status" value="1"/>
</dbReference>
<gene>
    <name evidence="1" type="ORF">ACMD2_22177</name>
</gene>
<protein>
    <submittedName>
        <fullName evidence="1">Uncharacterized protein</fullName>
    </submittedName>
</protein>
<accession>A0A199W764</accession>
<reference evidence="1 2" key="1">
    <citation type="journal article" date="2016" name="DNA Res.">
        <title>The draft genome of MD-2 pineapple using hybrid error correction of long reads.</title>
        <authorList>
            <person name="Redwan R.M."/>
            <person name="Saidin A."/>
            <person name="Kumar S.V."/>
        </authorList>
    </citation>
    <scope>NUCLEOTIDE SEQUENCE [LARGE SCALE GENOMIC DNA]</scope>
    <source>
        <strain evidence="2">cv. MD2</strain>
        <tissue evidence="1">Leaf</tissue>
    </source>
</reference>
<dbReference type="EMBL" id="LSRQ01000138">
    <property type="protein sequence ID" value="OAY85043.1"/>
    <property type="molecule type" value="Genomic_DNA"/>
</dbReference>
<dbReference type="InterPro" id="IPR009072">
    <property type="entry name" value="Histone-fold"/>
</dbReference>